<dbReference type="OrthoDB" id="2475704at2"/>
<evidence type="ECO:0000313" key="2">
    <source>
        <dbReference type="Proteomes" id="UP000234950"/>
    </source>
</evidence>
<sequence length="139" mass="16656">MLIKECKGYELEKEKSNTSEDFFNRSEVTFFEDGQEKTLHVLYVRYFDELFQEFTPYKQDPVIIQGNTEVYFKDIVALVCLLKNPGLRSRKRLYINSKYEFASYFQDINFNKLPEIILGIQQNKEFELRSPLEFILQSH</sequence>
<gene>
    <name evidence="1" type="ORF">CVD27_23495</name>
</gene>
<organism evidence="1 2">
    <name type="scientific">Neobacillus cucumis</name>
    <dbReference type="NCBI Taxonomy" id="1740721"/>
    <lineage>
        <taxon>Bacteria</taxon>
        <taxon>Bacillati</taxon>
        <taxon>Bacillota</taxon>
        <taxon>Bacilli</taxon>
        <taxon>Bacillales</taxon>
        <taxon>Bacillaceae</taxon>
        <taxon>Neobacillus</taxon>
    </lineage>
</organism>
<dbReference type="Proteomes" id="UP000234950">
    <property type="component" value="Unassembled WGS sequence"/>
</dbReference>
<reference evidence="1 2" key="1">
    <citation type="submission" date="2017-11" db="EMBL/GenBank/DDBJ databases">
        <title>Comparitive Functional Genomics of Dry Heat Resistant strains isolated from the Viking Spacecraft.</title>
        <authorList>
            <person name="Seuylemezian A."/>
            <person name="Cooper K."/>
            <person name="Vaishampayan P."/>
        </authorList>
    </citation>
    <scope>NUCLEOTIDE SEQUENCE [LARGE SCALE GENOMIC DNA]</scope>
    <source>
        <strain evidence="1 2">V32-6</strain>
    </source>
</reference>
<comment type="caution">
    <text evidence="1">The sequence shown here is derived from an EMBL/GenBank/DDBJ whole genome shotgun (WGS) entry which is preliminary data.</text>
</comment>
<evidence type="ECO:0000313" key="1">
    <source>
        <dbReference type="EMBL" id="PLS01628.1"/>
    </source>
</evidence>
<dbReference type="RefSeq" id="WP_101650959.1">
    <property type="nucleotide sequence ID" value="NZ_PGVE01000090.1"/>
</dbReference>
<proteinExistence type="predicted"/>
<accession>A0A2N5H7Z9</accession>
<protein>
    <submittedName>
        <fullName evidence="1">Uncharacterized protein</fullName>
    </submittedName>
</protein>
<dbReference type="EMBL" id="PGVE01000090">
    <property type="protein sequence ID" value="PLS01628.1"/>
    <property type="molecule type" value="Genomic_DNA"/>
</dbReference>
<keyword evidence="2" id="KW-1185">Reference proteome</keyword>
<name>A0A2N5H7Z9_9BACI</name>
<dbReference type="AlphaFoldDB" id="A0A2N5H7Z9"/>